<keyword evidence="5 8" id="KW-0808">Transferase</keyword>
<dbReference type="Pfam" id="PF00793">
    <property type="entry name" value="DAHP_synth_1"/>
    <property type="match status" value="1"/>
</dbReference>
<dbReference type="PIRSF" id="PIRSF001361">
    <property type="entry name" value="DAHP_synthase"/>
    <property type="match status" value="1"/>
</dbReference>
<dbReference type="NCBIfam" id="NF009395">
    <property type="entry name" value="PRK12755.1"/>
    <property type="match status" value="1"/>
</dbReference>
<evidence type="ECO:0000256" key="7">
    <source>
        <dbReference type="ARBA" id="ARBA00047508"/>
    </source>
</evidence>
<keyword evidence="11" id="KW-1185">Reference proteome</keyword>
<dbReference type="PANTHER" id="PTHR21225:SF12">
    <property type="entry name" value="PHOSPHO-2-DEHYDRO-3-DEOXYHEPTONATE ALDOLASE, TYROSINE-INHIBITED"/>
    <property type="match status" value="1"/>
</dbReference>
<protein>
    <recommendedName>
        <fullName evidence="8">Phospho-2-dehydro-3-deoxyheptonate aldolase</fullName>
        <ecNumber evidence="8">2.5.1.54</ecNumber>
    </recommendedName>
</protein>
<evidence type="ECO:0000256" key="3">
    <source>
        <dbReference type="ARBA" id="ARBA00007985"/>
    </source>
</evidence>
<keyword evidence="4 8" id="KW-0028">Amino-acid biosynthesis</keyword>
<comment type="function">
    <text evidence="1 8">Stereospecific condensation of phosphoenolpyruvate (PEP) and D-erythrose-4-phosphate (E4P) giving rise to 3-deoxy-D-arabino-heptulosonate-7-phosphate (DAHP).</text>
</comment>
<evidence type="ECO:0000259" key="9">
    <source>
        <dbReference type="Pfam" id="PF00793"/>
    </source>
</evidence>
<dbReference type="InterPro" id="IPR006218">
    <property type="entry name" value="DAHP1/KDSA"/>
</dbReference>
<dbReference type="InterPro" id="IPR013785">
    <property type="entry name" value="Aldolase_TIM"/>
</dbReference>
<sequence length="350" mass="37598">MPQTADLRIRATKPLIAPGVLAEELPLPESSAARVNAARREVAAIMRGEDDRLLVITGPCSIHDPAAALDYAAHLAAAAERHRDDLLVVMRVYFEKPRTVVGWKGLINDPDRDNSYRVNHGLRLARQLLVDITATGLPIATEFLDTTLGQYYADAISWAAIGARTVESQVHRELTSGLSMPVGLKNRTDGNLQVAIDAIRSAAQPHWFSTLTREGAPAIMGTTGNPDTHLVLRGGTAGPNFSAEHVAEAVALLEKHHLPPHVMVDCSHANSGKDPERQPAVAADLATRIAAGDRALTGVMLESHLLGGNQPIDATPLNYGQSITDACLSWEKTLPVLTQLAESVKARRHA</sequence>
<dbReference type="Proteomes" id="UP000738431">
    <property type="component" value="Chromosome"/>
</dbReference>
<evidence type="ECO:0000313" key="10">
    <source>
        <dbReference type="EMBL" id="WRQ86158.1"/>
    </source>
</evidence>
<comment type="similarity">
    <text evidence="3 8">Belongs to the class-I DAHP synthase family.</text>
</comment>
<comment type="catalytic activity">
    <reaction evidence="7 8">
        <text>D-erythrose 4-phosphate + phosphoenolpyruvate + H2O = 7-phospho-2-dehydro-3-deoxy-D-arabino-heptonate + phosphate</text>
        <dbReference type="Rhea" id="RHEA:14717"/>
        <dbReference type="ChEBI" id="CHEBI:15377"/>
        <dbReference type="ChEBI" id="CHEBI:16897"/>
        <dbReference type="ChEBI" id="CHEBI:43474"/>
        <dbReference type="ChEBI" id="CHEBI:58394"/>
        <dbReference type="ChEBI" id="CHEBI:58702"/>
        <dbReference type="EC" id="2.5.1.54"/>
    </reaction>
</comment>
<comment type="pathway">
    <text evidence="2 8">Metabolic intermediate biosynthesis; chorismate biosynthesis; chorismate from D-erythrose 4-phosphate and phosphoenolpyruvate: step 1/7.</text>
</comment>
<dbReference type="EC" id="2.5.1.54" evidence="8"/>
<dbReference type="EMBL" id="CP139781">
    <property type="protein sequence ID" value="WRQ86158.1"/>
    <property type="molecule type" value="Genomic_DNA"/>
</dbReference>
<evidence type="ECO:0000256" key="5">
    <source>
        <dbReference type="ARBA" id="ARBA00022679"/>
    </source>
</evidence>
<accession>A0ABZ1C368</accession>
<name>A0ABZ1C368_9BACT</name>
<reference evidence="10 11" key="1">
    <citation type="submission" date="2021-08" db="EMBL/GenBank/DDBJ databases">
        <authorList>
            <person name="Zhang D."/>
            <person name="Zhang A."/>
            <person name="Wang L."/>
        </authorList>
    </citation>
    <scope>NUCLEOTIDE SEQUENCE [LARGE SCALE GENOMIC DNA]</scope>
    <source>
        <strain evidence="10 11">WL0086</strain>
    </source>
</reference>
<organism evidence="10 11">
    <name type="scientific">Actomonas aquatica</name>
    <dbReference type="NCBI Taxonomy" id="2866162"/>
    <lineage>
        <taxon>Bacteria</taxon>
        <taxon>Pseudomonadati</taxon>
        <taxon>Verrucomicrobiota</taxon>
        <taxon>Opitutia</taxon>
        <taxon>Opitutales</taxon>
        <taxon>Opitutaceae</taxon>
        <taxon>Actomonas</taxon>
    </lineage>
</organism>
<evidence type="ECO:0000256" key="2">
    <source>
        <dbReference type="ARBA" id="ARBA00004688"/>
    </source>
</evidence>
<dbReference type="InterPro" id="IPR006219">
    <property type="entry name" value="DAHP_synth_1"/>
</dbReference>
<dbReference type="SUPFAM" id="SSF51569">
    <property type="entry name" value="Aldolase"/>
    <property type="match status" value="1"/>
</dbReference>
<dbReference type="GO" id="GO:0003849">
    <property type="term" value="F:3-deoxy-7-phosphoheptulonate synthase activity"/>
    <property type="evidence" value="ECO:0007669"/>
    <property type="project" value="UniProtKB-EC"/>
</dbReference>
<evidence type="ECO:0000256" key="4">
    <source>
        <dbReference type="ARBA" id="ARBA00022605"/>
    </source>
</evidence>
<evidence type="ECO:0000256" key="8">
    <source>
        <dbReference type="PIRNR" id="PIRNR001361"/>
    </source>
</evidence>
<reference evidence="10 11" key="2">
    <citation type="submission" date="2023-12" db="EMBL/GenBank/DDBJ databases">
        <title>Description of an unclassified Opitutus bacterium of Verrucomicrobiota.</title>
        <authorList>
            <person name="Zhang D.-F."/>
        </authorList>
    </citation>
    <scope>NUCLEOTIDE SEQUENCE [LARGE SCALE GENOMIC DNA]</scope>
    <source>
        <strain evidence="10 11">WL0086</strain>
    </source>
</reference>
<gene>
    <name evidence="10" type="ORF">K1X11_015190</name>
</gene>
<dbReference type="RefSeq" id="WP_221031664.1">
    <property type="nucleotide sequence ID" value="NZ_CP139781.1"/>
</dbReference>
<dbReference type="PANTHER" id="PTHR21225">
    <property type="entry name" value="PHOSPHO-2-DEHYDRO-3-DEOXYHEPTONATE ALDOLASE DAHP SYNTHETASE"/>
    <property type="match status" value="1"/>
</dbReference>
<proteinExistence type="inferred from homology"/>
<evidence type="ECO:0000313" key="11">
    <source>
        <dbReference type="Proteomes" id="UP000738431"/>
    </source>
</evidence>
<keyword evidence="6 8" id="KW-0057">Aromatic amino acid biosynthesis</keyword>
<evidence type="ECO:0000256" key="1">
    <source>
        <dbReference type="ARBA" id="ARBA00003726"/>
    </source>
</evidence>
<dbReference type="NCBIfam" id="TIGR00034">
    <property type="entry name" value="aroFGH"/>
    <property type="match status" value="1"/>
</dbReference>
<dbReference type="Gene3D" id="3.20.20.70">
    <property type="entry name" value="Aldolase class I"/>
    <property type="match status" value="1"/>
</dbReference>
<feature type="domain" description="DAHP synthetase I/KDSA" evidence="9">
    <location>
        <begin position="44"/>
        <end position="333"/>
    </location>
</feature>
<evidence type="ECO:0000256" key="6">
    <source>
        <dbReference type="ARBA" id="ARBA00023141"/>
    </source>
</evidence>